<dbReference type="PROSITE" id="PS51186">
    <property type="entry name" value="GNAT"/>
    <property type="match status" value="1"/>
</dbReference>
<sequence>MNKIIINHLFEFWTQIGKQGEFLTMENGLSYTNALNNSWPSKVFDLDHEKLDLDDLRIKIGFGAIPNSIATYEDDTIKTILESHQFRLSSKIKAMALDTSGVLFEDINETDFITVSTTDEAKIFADVASESFGYPVEASTIIPLIDKSSFKIILGKHDKGIPTCGMVYIDKNGVAGIHMIGTKGTHRGLGLGKKMTQYLINQSIKAQSSKVFLVASEAGERIYTKMGFSTHGVLESYSLPLK</sequence>
<reference evidence="2 3" key="1">
    <citation type="submission" date="2021-03" db="EMBL/GenBank/DDBJ databases">
        <title>Muricauda lutimaris sp. nov. and Muricauda ruestringensis sp. nov, two marine members of the Flavobacteriaceae isolated from deep sea sediments of Western Pacific.</title>
        <authorList>
            <person name="Zhao S."/>
            <person name="Liu R."/>
        </authorList>
    </citation>
    <scope>NUCLEOTIDE SEQUENCE [LARGE SCALE GENOMIC DNA]</scope>
    <source>
        <strain evidence="2 3">BC31-3-A3</strain>
    </source>
</reference>
<dbReference type="EMBL" id="JAFLNM010000001">
    <property type="protein sequence ID" value="MBO0340413.1"/>
    <property type="molecule type" value="Genomic_DNA"/>
</dbReference>
<dbReference type="RefSeq" id="WP_207026117.1">
    <property type="nucleotide sequence ID" value="NZ_JAFLNM010000001.1"/>
</dbReference>
<keyword evidence="3" id="KW-1185">Reference proteome</keyword>
<dbReference type="Pfam" id="PF13673">
    <property type="entry name" value="Acetyltransf_10"/>
    <property type="match status" value="1"/>
</dbReference>
<feature type="domain" description="N-acetyltransferase" evidence="1">
    <location>
        <begin position="111"/>
        <end position="242"/>
    </location>
</feature>
<dbReference type="Proteomes" id="UP000664807">
    <property type="component" value="Unassembled WGS sequence"/>
</dbReference>
<evidence type="ECO:0000259" key="1">
    <source>
        <dbReference type="PROSITE" id="PS51186"/>
    </source>
</evidence>
<gene>
    <name evidence="2" type="ORF">J0654_02100</name>
</gene>
<dbReference type="SUPFAM" id="SSF55729">
    <property type="entry name" value="Acyl-CoA N-acyltransferases (Nat)"/>
    <property type="match status" value="1"/>
</dbReference>
<protein>
    <submittedName>
        <fullName evidence="2">GNAT family N-acetyltransferase</fullName>
    </submittedName>
</protein>
<organism evidence="2 3">
    <name type="scientific">Flagellimonas profundi</name>
    <dbReference type="NCBI Taxonomy" id="2915620"/>
    <lineage>
        <taxon>Bacteria</taxon>
        <taxon>Pseudomonadati</taxon>
        <taxon>Bacteroidota</taxon>
        <taxon>Flavobacteriia</taxon>
        <taxon>Flavobacteriales</taxon>
        <taxon>Flavobacteriaceae</taxon>
        <taxon>Flagellimonas</taxon>
    </lineage>
</organism>
<evidence type="ECO:0000313" key="3">
    <source>
        <dbReference type="Proteomes" id="UP000664807"/>
    </source>
</evidence>
<evidence type="ECO:0000313" key="2">
    <source>
        <dbReference type="EMBL" id="MBO0340413.1"/>
    </source>
</evidence>
<proteinExistence type="predicted"/>
<accession>A0ABS3FB73</accession>
<dbReference type="InterPro" id="IPR000182">
    <property type="entry name" value="GNAT_dom"/>
</dbReference>
<comment type="caution">
    <text evidence="2">The sequence shown here is derived from an EMBL/GenBank/DDBJ whole genome shotgun (WGS) entry which is preliminary data.</text>
</comment>
<dbReference type="InterPro" id="IPR016181">
    <property type="entry name" value="Acyl_CoA_acyltransferase"/>
</dbReference>
<dbReference type="Gene3D" id="3.40.630.30">
    <property type="match status" value="1"/>
</dbReference>
<name>A0ABS3FB73_9FLAO</name>
<dbReference type="CDD" id="cd04301">
    <property type="entry name" value="NAT_SF"/>
    <property type="match status" value="1"/>
</dbReference>